<gene>
    <name evidence="1" type="ORF">S03H2_35286</name>
</gene>
<dbReference type="Gene3D" id="3.30.565.60">
    <property type="match status" value="1"/>
</dbReference>
<dbReference type="AlphaFoldDB" id="X1H234"/>
<sequence>MRNPLIAKVFYLAGYIEQYGSGTVRMVEWMKEADLPEPEYKEELGGFSCTSTKISTQRRI</sequence>
<organism evidence="1">
    <name type="scientific">marine sediment metagenome</name>
    <dbReference type="NCBI Taxonomy" id="412755"/>
    <lineage>
        <taxon>unclassified sequences</taxon>
        <taxon>metagenomes</taxon>
        <taxon>ecological metagenomes</taxon>
    </lineage>
</organism>
<accession>X1H234</accession>
<dbReference type="InterPro" id="IPR038475">
    <property type="entry name" value="RecG_C_sf"/>
</dbReference>
<dbReference type="Pfam" id="PF13749">
    <property type="entry name" value="HATPase_c_4"/>
    <property type="match status" value="1"/>
</dbReference>
<proteinExistence type="predicted"/>
<protein>
    <submittedName>
        <fullName evidence="1">Uncharacterized protein</fullName>
    </submittedName>
</protein>
<evidence type="ECO:0000313" key="1">
    <source>
        <dbReference type="EMBL" id="GAH47929.1"/>
    </source>
</evidence>
<comment type="caution">
    <text evidence="1">The sequence shown here is derived from an EMBL/GenBank/DDBJ whole genome shotgun (WGS) entry which is preliminary data.</text>
</comment>
<dbReference type="EMBL" id="BARU01021565">
    <property type="protein sequence ID" value="GAH47929.1"/>
    <property type="molecule type" value="Genomic_DNA"/>
</dbReference>
<reference evidence="1" key="1">
    <citation type="journal article" date="2014" name="Front. Microbiol.">
        <title>High frequency of phylogenetically diverse reductive dehalogenase-homologous genes in deep subseafloor sedimentary metagenomes.</title>
        <authorList>
            <person name="Kawai M."/>
            <person name="Futagami T."/>
            <person name="Toyoda A."/>
            <person name="Takaki Y."/>
            <person name="Nishi S."/>
            <person name="Hori S."/>
            <person name="Arai W."/>
            <person name="Tsubouchi T."/>
            <person name="Morono Y."/>
            <person name="Uchiyama I."/>
            <person name="Ito T."/>
            <person name="Fujiyama A."/>
            <person name="Inagaki F."/>
            <person name="Takami H."/>
        </authorList>
    </citation>
    <scope>NUCLEOTIDE SEQUENCE</scope>
    <source>
        <strain evidence="1">Expedition CK06-06</strain>
    </source>
</reference>
<name>X1H234_9ZZZZ</name>